<protein>
    <submittedName>
        <fullName evidence="1">DUF4136 domain-containing protein</fullName>
    </submittedName>
</protein>
<proteinExistence type="predicted"/>
<organism evidence="1 2">
    <name type="scientific">Rhodoferax mekongensis</name>
    <dbReference type="NCBI Taxonomy" id="3068341"/>
    <lineage>
        <taxon>Bacteria</taxon>
        <taxon>Pseudomonadati</taxon>
        <taxon>Pseudomonadota</taxon>
        <taxon>Betaproteobacteria</taxon>
        <taxon>Burkholderiales</taxon>
        <taxon>Comamonadaceae</taxon>
        <taxon>Rhodoferax</taxon>
    </lineage>
</organism>
<gene>
    <name evidence="1" type="ORF">RAN89_18120</name>
</gene>
<accession>A0ABZ0AYV8</accession>
<name>A0ABZ0AYV8_9BURK</name>
<dbReference type="EMBL" id="CP132507">
    <property type="protein sequence ID" value="WNO04781.1"/>
    <property type="molecule type" value="Genomic_DNA"/>
</dbReference>
<evidence type="ECO:0000313" key="1">
    <source>
        <dbReference type="EMBL" id="WNO04781.1"/>
    </source>
</evidence>
<keyword evidence="2" id="KW-1185">Reference proteome</keyword>
<reference evidence="1 2" key="1">
    <citation type="submission" date="2023-08" db="EMBL/GenBank/DDBJ databases">
        <title>Rhodoferax potami sp. nov. and Rhodoferax mekongensis sp. nov., isolated from the Mekong River in Thailand.</title>
        <authorList>
            <person name="Kitikhun S."/>
            <person name="Charoenyingcharoen P."/>
            <person name="Siriarchawattana P."/>
            <person name="Likhitrattanapisal S."/>
            <person name="Nilsakha T."/>
            <person name="Chanpet A."/>
            <person name="Rattanawaree P."/>
            <person name="Ingsriswang S."/>
        </authorList>
    </citation>
    <scope>NUCLEOTIDE SEQUENCE [LARGE SCALE GENOMIC DNA]</scope>
    <source>
        <strain evidence="1 2">TBRC 17307</strain>
    </source>
</reference>
<evidence type="ECO:0000313" key="2">
    <source>
        <dbReference type="Proteomes" id="UP001302257"/>
    </source>
</evidence>
<dbReference type="RefSeq" id="WP_313867607.1">
    <property type="nucleotide sequence ID" value="NZ_CP132507.1"/>
</dbReference>
<dbReference type="Proteomes" id="UP001302257">
    <property type="component" value="Chromosome"/>
</dbReference>
<sequence length="200" mass="22376">MPHFFHTLARWSALAALVGLTGCSLPRMIDSDVQSFAGAALPVSNADFRFERLPSQQQNPGLQDTLESMAQEALERVGLTRNDTSGRYLAQVGIGVDNIRNPHYRPPRPRLVRGADGKLYEEWPVMPDIEVPWFRHRVHLTLRDSTISQVAFETTAIFDGPWRDTLNLVPPMLEAALKDYPNPGSRRVVVELPAPGKENP</sequence>